<dbReference type="PROSITE" id="PS50206">
    <property type="entry name" value="RHODANESE_3"/>
    <property type="match status" value="1"/>
</dbReference>
<comment type="caution">
    <text evidence="3">The sequence shown here is derived from an EMBL/GenBank/DDBJ whole genome shotgun (WGS) entry which is preliminary data.</text>
</comment>
<feature type="domain" description="Rhodanese" evidence="1">
    <location>
        <begin position="15"/>
        <end position="102"/>
    </location>
</feature>
<organism evidence="3 4">
    <name type="scientific">Bacillus aquiflavi</name>
    <dbReference type="NCBI Taxonomy" id="2672567"/>
    <lineage>
        <taxon>Bacteria</taxon>
        <taxon>Bacillati</taxon>
        <taxon>Bacillota</taxon>
        <taxon>Bacilli</taxon>
        <taxon>Bacillales</taxon>
        <taxon>Bacillaceae</taxon>
        <taxon>Bacillus</taxon>
    </lineage>
</organism>
<reference evidence="2 5" key="2">
    <citation type="submission" date="2020-07" db="EMBL/GenBank/DDBJ databases">
        <authorList>
            <person name="Feng H."/>
        </authorList>
    </citation>
    <scope>NUCLEOTIDE SEQUENCE [LARGE SCALE GENOMIC DNA]</scope>
    <source>
        <strain evidence="5">s-12</strain>
        <strain evidence="2">S-12</strain>
    </source>
</reference>
<evidence type="ECO:0000259" key="1">
    <source>
        <dbReference type="PROSITE" id="PS50206"/>
    </source>
</evidence>
<evidence type="ECO:0000313" key="5">
    <source>
        <dbReference type="Proteomes" id="UP000570010"/>
    </source>
</evidence>
<sequence>MQEITAAEVITRLNNKETLHLIDVREPEELALAKIPGILNIPLGTLPLRIHELDKNNEYIIVCRSGNRSGNAAQFLEYHGFQALNMIGGMIAWSAAVKKKKLLTGVDK</sequence>
<dbReference type="EMBL" id="JACEIO010000027">
    <property type="protein sequence ID" value="MBA4537735.1"/>
    <property type="molecule type" value="Genomic_DNA"/>
</dbReference>
<dbReference type="SUPFAM" id="SSF52821">
    <property type="entry name" value="Rhodanese/Cell cycle control phosphatase"/>
    <property type="match status" value="1"/>
</dbReference>
<dbReference type="AlphaFoldDB" id="A0A6B3VYH3"/>
<dbReference type="InterPro" id="IPR036873">
    <property type="entry name" value="Rhodanese-like_dom_sf"/>
</dbReference>
<name>A0A6B3VYH3_9BACI</name>
<dbReference type="Gene3D" id="3.40.250.10">
    <property type="entry name" value="Rhodanese-like domain"/>
    <property type="match status" value="1"/>
</dbReference>
<dbReference type="PANTHER" id="PTHR43031:SF17">
    <property type="entry name" value="SULFURTRANSFERASE YTWF-RELATED"/>
    <property type="match status" value="1"/>
</dbReference>
<dbReference type="RefSeq" id="WP_163242382.1">
    <property type="nucleotide sequence ID" value="NZ_CP082780.1"/>
</dbReference>
<accession>A0A6B3VYH3</accession>
<protein>
    <submittedName>
        <fullName evidence="3">Rhodanese-like domain-containing protein</fullName>
    </submittedName>
</protein>
<proteinExistence type="predicted"/>
<gene>
    <name evidence="3" type="ORF">G4D64_10890</name>
    <name evidence="2" type="ORF">H1Z61_11495</name>
</gene>
<dbReference type="SMART" id="SM00450">
    <property type="entry name" value="RHOD"/>
    <property type="match status" value="1"/>
</dbReference>
<dbReference type="Proteomes" id="UP000570010">
    <property type="component" value="Unassembled WGS sequence"/>
</dbReference>
<evidence type="ECO:0000313" key="3">
    <source>
        <dbReference type="EMBL" id="NEY81992.1"/>
    </source>
</evidence>
<evidence type="ECO:0000313" key="4">
    <source>
        <dbReference type="Proteomes" id="UP000472971"/>
    </source>
</evidence>
<dbReference type="CDD" id="cd00158">
    <property type="entry name" value="RHOD"/>
    <property type="match status" value="1"/>
</dbReference>
<dbReference type="InterPro" id="IPR050229">
    <property type="entry name" value="GlpE_sulfurtransferase"/>
</dbReference>
<dbReference type="InterPro" id="IPR001763">
    <property type="entry name" value="Rhodanese-like_dom"/>
</dbReference>
<dbReference type="EMBL" id="JAAIWN010000025">
    <property type="protein sequence ID" value="NEY81992.1"/>
    <property type="molecule type" value="Genomic_DNA"/>
</dbReference>
<dbReference type="PANTHER" id="PTHR43031">
    <property type="entry name" value="FAD-DEPENDENT OXIDOREDUCTASE"/>
    <property type="match status" value="1"/>
</dbReference>
<keyword evidence="4" id="KW-1185">Reference proteome</keyword>
<dbReference type="Proteomes" id="UP000472971">
    <property type="component" value="Unassembled WGS sequence"/>
</dbReference>
<dbReference type="Pfam" id="PF00581">
    <property type="entry name" value="Rhodanese"/>
    <property type="match status" value="1"/>
</dbReference>
<reference evidence="3 4" key="1">
    <citation type="submission" date="2020-02" db="EMBL/GenBank/DDBJ databases">
        <title>Bacillus aquiflavi sp. nov., isolated from yellow water of strong flavor Chinese baijiu in Yibin region of China.</title>
        <authorList>
            <person name="Xie J."/>
        </authorList>
    </citation>
    <scope>NUCLEOTIDE SEQUENCE [LARGE SCALE GENOMIC DNA]</scope>
    <source>
        <strain evidence="3 4">3H-10</strain>
    </source>
</reference>
<evidence type="ECO:0000313" key="2">
    <source>
        <dbReference type="EMBL" id="MBA4537735.1"/>
    </source>
</evidence>